<evidence type="ECO:0000313" key="3">
    <source>
        <dbReference type="EMBL" id="MBC8541310.1"/>
    </source>
</evidence>
<dbReference type="PANTHER" id="PTHR33515">
    <property type="entry name" value="RIBOSOME-BINDING FACTOR A, CHLOROPLASTIC-RELATED"/>
    <property type="match status" value="1"/>
</dbReference>
<accession>A0A926HZL8</accession>
<dbReference type="Proteomes" id="UP000611762">
    <property type="component" value="Unassembled WGS sequence"/>
</dbReference>
<reference evidence="3" key="1">
    <citation type="submission" date="2020-08" db="EMBL/GenBank/DDBJ databases">
        <title>Genome public.</title>
        <authorList>
            <person name="Liu C."/>
            <person name="Sun Q."/>
        </authorList>
    </citation>
    <scope>NUCLEOTIDE SEQUENCE</scope>
    <source>
        <strain evidence="3">H8</strain>
    </source>
</reference>
<dbReference type="InterPro" id="IPR020053">
    <property type="entry name" value="Ribosome-bd_factorA_CS"/>
</dbReference>
<comment type="subunit">
    <text evidence="2">Monomer. Binds 30S ribosomal subunits, but not 50S ribosomal subunits or 70S ribosomes.</text>
</comment>
<dbReference type="InterPro" id="IPR015946">
    <property type="entry name" value="KH_dom-like_a/b"/>
</dbReference>
<dbReference type="PROSITE" id="PS01319">
    <property type="entry name" value="RBFA"/>
    <property type="match status" value="1"/>
</dbReference>
<dbReference type="HAMAP" id="MF_00003">
    <property type="entry name" value="RbfA"/>
    <property type="match status" value="1"/>
</dbReference>
<dbReference type="EMBL" id="JACRSU010000003">
    <property type="protein sequence ID" value="MBC8541310.1"/>
    <property type="molecule type" value="Genomic_DNA"/>
</dbReference>
<gene>
    <name evidence="2 3" type="primary">rbfA</name>
    <name evidence="3" type="ORF">H8698_10015</name>
</gene>
<dbReference type="GO" id="GO:0043024">
    <property type="term" value="F:ribosomal small subunit binding"/>
    <property type="evidence" value="ECO:0007669"/>
    <property type="project" value="TreeGrafter"/>
</dbReference>
<dbReference type="SUPFAM" id="SSF89919">
    <property type="entry name" value="Ribosome-binding factor A, RbfA"/>
    <property type="match status" value="1"/>
</dbReference>
<evidence type="ECO:0000256" key="2">
    <source>
        <dbReference type="HAMAP-Rule" id="MF_00003"/>
    </source>
</evidence>
<dbReference type="Pfam" id="PF02033">
    <property type="entry name" value="RBFA"/>
    <property type="match status" value="1"/>
</dbReference>
<proteinExistence type="inferred from homology"/>
<sequence length="120" mass="13639">MAANRINRINEEVRRELSDVLRDLKDPRVPMMTSVVSVSVTPDLRYATVYVSIFGSAEEKKEALKALKNSAGFVRRELGHRLNLRYTPEIIYKDDNSIEHGARINELLHKEAKTNAGEDS</sequence>
<organism evidence="3 4">
    <name type="scientific">Congzhengia minquanensis</name>
    <dbReference type="NCBI Taxonomy" id="2763657"/>
    <lineage>
        <taxon>Bacteria</taxon>
        <taxon>Bacillati</taxon>
        <taxon>Bacillota</taxon>
        <taxon>Clostridia</taxon>
        <taxon>Eubacteriales</taxon>
        <taxon>Oscillospiraceae</taxon>
        <taxon>Congzhengia</taxon>
    </lineage>
</organism>
<name>A0A926HZL8_9FIRM</name>
<comment type="function">
    <text evidence="2">One of several proteins that assist in the late maturation steps of the functional core of the 30S ribosomal subunit. Associates with free 30S ribosomal subunits (but not with 30S subunits that are part of 70S ribosomes or polysomes). Required for efficient processing of 16S rRNA. May interact with the 5'-terminal helix region of 16S rRNA.</text>
</comment>
<keyword evidence="1 2" id="KW-0690">Ribosome biogenesis</keyword>
<keyword evidence="4" id="KW-1185">Reference proteome</keyword>
<dbReference type="GO" id="GO:0030490">
    <property type="term" value="P:maturation of SSU-rRNA"/>
    <property type="evidence" value="ECO:0007669"/>
    <property type="project" value="UniProtKB-UniRule"/>
</dbReference>
<dbReference type="NCBIfam" id="TIGR00082">
    <property type="entry name" value="rbfA"/>
    <property type="match status" value="1"/>
</dbReference>
<dbReference type="AlphaFoldDB" id="A0A926HZL8"/>
<comment type="similarity">
    <text evidence="2">Belongs to the RbfA family.</text>
</comment>
<dbReference type="Gene3D" id="3.30.300.20">
    <property type="match status" value="1"/>
</dbReference>
<keyword evidence="2" id="KW-0963">Cytoplasm</keyword>
<evidence type="ECO:0000256" key="1">
    <source>
        <dbReference type="ARBA" id="ARBA00022517"/>
    </source>
</evidence>
<dbReference type="PANTHER" id="PTHR33515:SF1">
    <property type="entry name" value="RIBOSOME-BINDING FACTOR A, CHLOROPLASTIC-RELATED"/>
    <property type="match status" value="1"/>
</dbReference>
<dbReference type="InterPro" id="IPR000238">
    <property type="entry name" value="RbfA"/>
</dbReference>
<comment type="caution">
    <text evidence="3">The sequence shown here is derived from an EMBL/GenBank/DDBJ whole genome shotgun (WGS) entry which is preliminary data.</text>
</comment>
<protein>
    <recommendedName>
        <fullName evidence="2">Ribosome-binding factor A</fullName>
    </recommendedName>
</protein>
<comment type="subcellular location">
    <subcellularLocation>
        <location evidence="2">Cytoplasm</location>
    </subcellularLocation>
</comment>
<dbReference type="InterPro" id="IPR023799">
    <property type="entry name" value="RbfA_dom_sf"/>
</dbReference>
<evidence type="ECO:0000313" key="4">
    <source>
        <dbReference type="Proteomes" id="UP000611762"/>
    </source>
</evidence>
<dbReference type="GO" id="GO:0005829">
    <property type="term" value="C:cytosol"/>
    <property type="evidence" value="ECO:0007669"/>
    <property type="project" value="TreeGrafter"/>
</dbReference>
<dbReference type="RefSeq" id="WP_249313360.1">
    <property type="nucleotide sequence ID" value="NZ_JACRSU010000003.1"/>
</dbReference>